<dbReference type="NCBIfam" id="TIGR03860">
    <property type="entry name" value="FMN_nitrolo"/>
    <property type="match status" value="1"/>
</dbReference>
<dbReference type="EC" id="1.-.-.-" evidence="8"/>
<evidence type="ECO:0000313" key="8">
    <source>
        <dbReference type="EMBL" id="MFC4623489.1"/>
    </source>
</evidence>
<sequence length="462" mass="50680">MRTAPRQLHLGAFLFGVGHHVAAWRHPDVDPSAALRLQHYQQLARIAEAGLFDAIFSADTMGLPGSSADLLSRNAPPHQFEPLALLAALAGVTERIGLVGTVSTTYLPPYHLARKLASLDHLSAGRAGWNLVTSGSDHEARIFGLEQQLAHAQRYERAREYVDVVKGLWDSFEDDALLLDQQAGRYFDPAKLHRLDHQGRHYRVQGALQSQRPPQGYPVMVQAGSSEDGQELAAATAELVFTAHQSVEDARAFYRSLKDRLPAQGRSPDALKILPGVSPVVGRTQAEAQEKYDRLQALIDPAVGLGLLSSFVGGFDFSAYPLDGPVPELPPTEGWQSRQALFLNLARRENLTLRQLYQRVATARGHWTVVGTPQSIADELEHWFTTGAADGFNIMAPTLPYDLQDFVALVIPELQRRGLFRTAYQGRTLREHLGLPRPAHPAQFRASGRPQTAPAVPAPATA</sequence>
<feature type="region of interest" description="Disordered" evidence="6">
    <location>
        <begin position="435"/>
        <end position="462"/>
    </location>
</feature>
<evidence type="ECO:0000256" key="3">
    <source>
        <dbReference type="ARBA" id="ARBA00023002"/>
    </source>
</evidence>
<dbReference type="PIRSF" id="PIRSF000337">
    <property type="entry name" value="NTA_MOA"/>
    <property type="match status" value="1"/>
</dbReference>
<dbReference type="RefSeq" id="WP_377728010.1">
    <property type="nucleotide sequence ID" value="NZ_JBHSEW010000018.1"/>
</dbReference>
<keyword evidence="3 8" id="KW-0560">Oxidoreductase</keyword>
<reference evidence="9" key="1">
    <citation type="journal article" date="2019" name="Int. J. Syst. Evol. Microbiol.">
        <title>The Global Catalogue of Microorganisms (GCM) 10K type strain sequencing project: providing services to taxonomists for standard genome sequencing and annotation.</title>
        <authorList>
            <consortium name="The Broad Institute Genomics Platform"/>
            <consortium name="The Broad Institute Genome Sequencing Center for Infectious Disease"/>
            <person name="Wu L."/>
            <person name="Ma J."/>
        </authorList>
    </citation>
    <scope>NUCLEOTIDE SEQUENCE [LARGE SCALE GENOMIC DNA]</scope>
    <source>
        <strain evidence="9">JCM 11650</strain>
    </source>
</reference>
<dbReference type="InterPro" id="IPR051260">
    <property type="entry name" value="Diverse_substr_monoxygenases"/>
</dbReference>
<feature type="domain" description="Luciferase-like" evidence="7">
    <location>
        <begin position="26"/>
        <end position="388"/>
    </location>
</feature>
<dbReference type="Gene3D" id="3.20.20.30">
    <property type="entry name" value="Luciferase-like domain"/>
    <property type="match status" value="1"/>
</dbReference>
<dbReference type="PANTHER" id="PTHR30011">
    <property type="entry name" value="ALKANESULFONATE MONOOXYGENASE-RELATED"/>
    <property type="match status" value="1"/>
</dbReference>
<keyword evidence="4" id="KW-0503">Monooxygenase</keyword>
<keyword evidence="1" id="KW-0285">Flavoprotein</keyword>
<comment type="similarity">
    <text evidence="5">Belongs to the NtaA/SnaA/DszA monooxygenase family.</text>
</comment>
<dbReference type="InterPro" id="IPR011251">
    <property type="entry name" value="Luciferase-like_dom"/>
</dbReference>
<accession>A0ABV9GZ44</accession>
<dbReference type="SUPFAM" id="SSF51679">
    <property type="entry name" value="Bacterial luciferase-like"/>
    <property type="match status" value="1"/>
</dbReference>
<organism evidence="8 9">
    <name type="scientific">Comamonas nitrativorans</name>
    <dbReference type="NCBI Taxonomy" id="108437"/>
    <lineage>
        <taxon>Bacteria</taxon>
        <taxon>Pseudomonadati</taxon>
        <taxon>Pseudomonadota</taxon>
        <taxon>Betaproteobacteria</taxon>
        <taxon>Burkholderiales</taxon>
        <taxon>Comamonadaceae</taxon>
        <taxon>Comamonas</taxon>
    </lineage>
</organism>
<evidence type="ECO:0000256" key="5">
    <source>
        <dbReference type="ARBA" id="ARBA00033748"/>
    </source>
</evidence>
<dbReference type="EMBL" id="JBHSEW010000018">
    <property type="protein sequence ID" value="MFC4623489.1"/>
    <property type="molecule type" value="Genomic_DNA"/>
</dbReference>
<dbReference type="PANTHER" id="PTHR30011:SF16">
    <property type="entry name" value="C2H2 FINGER DOMAIN TRANSCRIPTION FACTOR (EUROFUNG)-RELATED"/>
    <property type="match status" value="1"/>
</dbReference>
<evidence type="ECO:0000256" key="2">
    <source>
        <dbReference type="ARBA" id="ARBA00022643"/>
    </source>
</evidence>
<evidence type="ECO:0000259" key="7">
    <source>
        <dbReference type="Pfam" id="PF00296"/>
    </source>
</evidence>
<dbReference type="CDD" id="cd01095">
    <property type="entry name" value="Nitrilotriacetate_monoxgenase"/>
    <property type="match status" value="1"/>
</dbReference>
<protein>
    <submittedName>
        <fullName evidence="8">LLM class flavin-dependent oxidoreductase</fullName>
        <ecNumber evidence="8">1.-.-.-</ecNumber>
    </submittedName>
</protein>
<evidence type="ECO:0000256" key="1">
    <source>
        <dbReference type="ARBA" id="ARBA00022630"/>
    </source>
</evidence>
<dbReference type="GO" id="GO:0016491">
    <property type="term" value="F:oxidoreductase activity"/>
    <property type="evidence" value="ECO:0007669"/>
    <property type="project" value="UniProtKB-KW"/>
</dbReference>
<gene>
    <name evidence="8" type="ORF">ACFO3A_14925</name>
</gene>
<evidence type="ECO:0000256" key="4">
    <source>
        <dbReference type="ARBA" id="ARBA00023033"/>
    </source>
</evidence>
<dbReference type="InterPro" id="IPR036661">
    <property type="entry name" value="Luciferase-like_sf"/>
</dbReference>
<feature type="compositionally biased region" description="Low complexity" evidence="6">
    <location>
        <begin position="450"/>
        <end position="462"/>
    </location>
</feature>
<dbReference type="InterPro" id="IPR016215">
    <property type="entry name" value="NTA_MOA"/>
</dbReference>
<evidence type="ECO:0000256" key="6">
    <source>
        <dbReference type="SAM" id="MobiDB-lite"/>
    </source>
</evidence>
<proteinExistence type="inferred from homology"/>
<name>A0ABV9GZ44_9BURK</name>
<dbReference type="Proteomes" id="UP001595967">
    <property type="component" value="Unassembled WGS sequence"/>
</dbReference>
<dbReference type="Pfam" id="PF00296">
    <property type="entry name" value="Bac_luciferase"/>
    <property type="match status" value="1"/>
</dbReference>
<comment type="caution">
    <text evidence="8">The sequence shown here is derived from an EMBL/GenBank/DDBJ whole genome shotgun (WGS) entry which is preliminary data.</text>
</comment>
<evidence type="ECO:0000313" key="9">
    <source>
        <dbReference type="Proteomes" id="UP001595967"/>
    </source>
</evidence>
<keyword evidence="2" id="KW-0288">FMN</keyword>
<keyword evidence="9" id="KW-1185">Reference proteome</keyword>